<evidence type="ECO:0000256" key="6">
    <source>
        <dbReference type="ARBA" id="ARBA00024207"/>
    </source>
</evidence>
<dbReference type="EMBL" id="CP003630">
    <property type="protein sequence ID" value="AFZ18716.1"/>
    <property type="molecule type" value="Genomic_DNA"/>
</dbReference>
<dbReference type="GO" id="GO:0016787">
    <property type="term" value="F:hydrolase activity"/>
    <property type="evidence" value="ECO:0007669"/>
    <property type="project" value="UniProtKB-KW"/>
</dbReference>
<keyword evidence="8" id="KW-1185">Reference proteome</keyword>
<evidence type="ECO:0000256" key="5">
    <source>
        <dbReference type="ARBA" id="ARBA00022801"/>
    </source>
</evidence>
<dbReference type="InterPro" id="IPR037038">
    <property type="entry name" value="HepT-like_sf"/>
</dbReference>
<protein>
    <recommendedName>
        <fullName evidence="9">DUF86 domain-containing protein</fullName>
    </recommendedName>
</protein>
<organism evidence="7 8">
    <name type="scientific">Allocoleopsis franciscana PCC 7113</name>
    <dbReference type="NCBI Taxonomy" id="1173027"/>
    <lineage>
        <taxon>Bacteria</taxon>
        <taxon>Bacillati</taxon>
        <taxon>Cyanobacteriota</taxon>
        <taxon>Cyanophyceae</taxon>
        <taxon>Coleofasciculales</taxon>
        <taxon>Coleofasciculaceae</taxon>
        <taxon>Allocoleopsis</taxon>
        <taxon>Allocoleopsis franciscana</taxon>
    </lineage>
</organism>
<evidence type="ECO:0000256" key="3">
    <source>
        <dbReference type="ARBA" id="ARBA00022722"/>
    </source>
</evidence>
<keyword evidence="4" id="KW-0547">Nucleotide-binding</keyword>
<dbReference type="GO" id="GO:0110001">
    <property type="term" value="C:toxin-antitoxin complex"/>
    <property type="evidence" value="ECO:0007669"/>
    <property type="project" value="InterPro"/>
</dbReference>
<dbReference type="PANTHER" id="PTHR34139">
    <property type="entry name" value="UPF0331 PROTEIN MJ0127"/>
    <property type="match status" value="1"/>
</dbReference>
<evidence type="ECO:0000313" key="7">
    <source>
        <dbReference type="EMBL" id="AFZ18716.1"/>
    </source>
</evidence>
<dbReference type="GO" id="GO:0004540">
    <property type="term" value="F:RNA nuclease activity"/>
    <property type="evidence" value="ECO:0007669"/>
    <property type="project" value="InterPro"/>
</dbReference>
<gene>
    <name evidence="7" type="ORF">Mic7113_2941</name>
</gene>
<dbReference type="eggNOG" id="COG2361">
    <property type="taxonomic scope" value="Bacteria"/>
</dbReference>
<keyword evidence="1" id="KW-0597">Phosphoprotein</keyword>
<evidence type="ECO:0000256" key="2">
    <source>
        <dbReference type="ARBA" id="ARBA00022649"/>
    </source>
</evidence>
<sequence>MSRDSASLIDIVRDGELILQFAQGVSREQLESDVMRQSAILYQITIMGEATKRLSREFRSQHTEVPWDDIAGMRDMIAHQYDRLDMNIVWQVIQRNIPDLLIMIVPLLPVQDD</sequence>
<dbReference type="RefSeq" id="WP_015182865.1">
    <property type="nucleotide sequence ID" value="NC_019738.1"/>
</dbReference>
<dbReference type="PANTHER" id="PTHR34139:SF1">
    <property type="entry name" value="RNASE MJ1380-RELATED"/>
    <property type="match status" value="1"/>
</dbReference>
<accession>K9WFZ7</accession>
<evidence type="ECO:0000256" key="4">
    <source>
        <dbReference type="ARBA" id="ARBA00022741"/>
    </source>
</evidence>
<keyword evidence="5" id="KW-0378">Hydrolase</keyword>
<dbReference type="Gene3D" id="1.20.120.580">
    <property type="entry name" value="bsu32300-like"/>
    <property type="match status" value="1"/>
</dbReference>
<dbReference type="OrthoDB" id="9810538at2"/>
<comment type="similarity">
    <text evidence="6">Belongs to the HepT RNase toxin family.</text>
</comment>
<evidence type="ECO:0000313" key="8">
    <source>
        <dbReference type="Proteomes" id="UP000010471"/>
    </source>
</evidence>
<evidence type="ECO:0008006" key="9">
    <source>
        <dbReference type="Google" id="ProtNLM"/>
    </source>
</evidence>
<dbReference type="GO" id="GO:0000166">
    <property type="term" value="F:nucleotide binding"/>
    <property type="evidence" value="ECO:0007669"/>
    <property type="project" value="UniProtKB-KW"/>
</dbReference>
<dbReference type="STRING" id="1173027.Mic7113_2941"/>
<keyword evidence="2" id="KW-1277">Toxin-antitoxin system</keyword>
<reference evidence="7 8" key="1">
    <citation type="submission" date="2012-06" db="EMBL/GenBank/DDBJ databases">
        <title>Finished chromosome of genome of Microcoleus sp. PCC 7113.</title>
        <authorList>
            <consortium name="US DOE Joint Genome Institute"/>
            <person name="Gugger M."/>
            <person name="Coursin T."/>
            <person name="Rippka R."/>
            <person name="Tandeau De Marsac N."/>
            <person name="Huntemann M."/>
            <person name="Wei C.-L."/>
            <person name="Han J."/>
            <person name="Detter J.C."/>
            <person name="Han C."/>
            <person name="Tapia R."/>
            <person name="Chen A."/>
            <person name="Kyrpides N."/>
            <person name="Mavromatis K."/>
            <person name="Markowitz V."/>
            <person name="Szeto E."/>
            <person name="Ivanova N."/>
            <person name="Pagani I."/>
            <person name="Pati A."/>
            <person name="Goodwin L."/>
            <person name="Nordberg H.P."/>
            <person name="Cantor M.N."/>
            <person name="Hua S.X."/>
            <person name="Woyke T."/>
            <person name="Kerfeld C.A."/>
        </authorList>
    </citation>
    <scope>NUCLEOTIDE SEQUENCE [LARGE SCALE GENOMIC DNA]</scope>
    <source>
        <strain evidence="7 8">PCC 7113</strain>
    </source>
</reference>
<dbReference type="InterPro" id="IPR051813">
    <property type="entry name" value="HepT_RNase_toxin"/>
</dbReference>
<dbReference type="PATRIC" id="fig|1173027.3.peg.3237"/>
<dbReference type="InterPro" id="IPR008201">
    <property type="entry name" value="HepT-like"/>
</dbReference>
<dbReference type="Pfam" id="PF01934">
    <property type="entry name" value="HepT-like"/>
    <property type="match status" value="1"/>
</dbReference>
<dbReference type="HOGENOM" id="CLU_142825_3_3_3"/>
<dbReference type="AlphaFoldDB" id="K9WFZ7"/>
<keyword evidence="3" id="KW-0540">Nuclease</keyword>
<dbReference type="Proteomes" id="UP000010471">
    <property type="component" value="Chromosome"/>
</dbReference>
<name>K9WFZ7_9CYAN</name>
<dbReference type="KEGG" id="mic:Mic7113_2941"/>
<evidence type="ECO:0000256" key="1">
    <source>
        <dbReference type="ARBA" id="ARBA00022553"/>
    </source>
</evidence>
<proteinExistence type="inferred from homology"/>